<keyword evidence="3 5" id="KW-1133">Transmembrane helix</keyword>
<evidence type="ECO:0000259" key="6">
    <source>
        <dbReference type="Pfam" id="PF01699"/>
    </source>
</evidence>
<feature type="transmembrane region" description="Helical" evidence="5">
    <location>
        <begin position="296"/>
        <end position="319"/>
    </location>
</feature>
<comment type="subcellular location">
    <subcellularLocation>
        <location evidence="1">Membrane</location>
        <topology evidence="1">Multi-pass membrane protein</topology>
    </subcellularLocation>
</comment>
<feature type="domain" description="Sodium/calcium exchanger membrane region" evidence="6">
    <location>
        <begin position="3"/>
        <end position="141"/>
    </location>
</feature>
<organism evidence="7">
    <name type="scientific">hydrothermal vent metagenome</name>
    <dbReference type="NCBI Taxonomy" id="652676"/>
    <lineage>
        <taxon>unclassified sequences</taxon>
        <taxon>metagenomes</taxon>
        <taxon>ecological metagenomes</taxon>
    </lineage>
</organism>
<feature type="transmembrane region" description="Helical" evidence="5">
    <location>
        <begin position="270"/>
        <end position="289"/>
    </location>
</feature>
<feature type="transmembrane region" description="Helical" evidence="5">
    <location>
        <begin position="235"/>
        <end position="258"/>
    </location>
</feature>
<proteinExistence type="predicted"/>
<feature type="transmembrane region" description="Helical" evidence="5">
    <location>
        <begin position="36"/>
        <end position="62"/>
    </location>
</feature>
<accession>A0A3B1E5D6</accession>
<sequence>MIWLKFLISAAIIVWAGIRLTYYVDQLSDRLQLGKVWLGVVLLGFITSLPEVISSLSAVIFLNADDLALGNLLGSNNFNPMLLVVMDVVYRKGSITNAIVPHRSYRAAAGFAVVLTVIVMAGLWLPLGRISSFIIAGVYFCGMRYLACLEKEPSTETKKDESVIQRSLSGIVGNIVFSSILVIGAAIWLAGLADNLAAQTGLGRTFFGSIFLALVTSLPEMVVSLSALKLGAFDLAVGNIFGSNMTNIFIVSLCEVFHKGGAFLSGVSQTHILTATLSIVLTCVAVAGIELKNKKSFLGVGLDSFIMILLFLIGTQILYQLR</sequence>
<feature type="transmembrane region" description="Helical" evidence="5">
    <location>
        <begin position="68"/>
        <end position="86"/>
    </location>
</feature>
<dbReference type="GO" id="GO:0055085">
    <property type="term" value="P:transmembrane transport"/>
    <property type="evidence" value="ECO:0007669"/>
    <property type="project" value="InterPro"/>
</dbReference>
<feature type="transmembrane region" description="Helical" evidence="5">
    <location>
        <begin position="6"/>
        <end position="24"/>
    </location>
</feature>
<reference evidence="7" key="1">
    <citation type="submission" date="2018-06" db="EMBL/GenBank/DDBJ databases">
        <authorList>
            <person name="Zhirakovskaya E."/>
        </authorList>
    </citation>
    <scope>NUCLEOTIDE SEQUENCE</scope>
</reference>
<feature type="transmembrane region" description="Helical" evidence="5">
    <location>
        <begin position="168"/>
        <end position="193"/>
    </location>
</feature>
<dbReference type="InterPro" id="IPR044880">
    <property type="entry name" value="NCX_ion-bd_dom_sf"/>
</dbReference>
<evidence type="ECO:0000256" key="5">
    <source>
        <dbReference type="SAM" id="Phobius"/>
    </source>
</evidence>
<dbReference type="InterPro" id="IPR004837">
    <property type="entry name" value="NaCa_Exmemb"/>
</dbReference>
<evidence type="ECO:0000256" key="1">
    <source>
        <dbReference type="ARBA" id="ARBA00004141"/>
    </source>
</evidence>
<evidence type="ECO:0000256" key="4">
    <source>
        <dbReference type="ARBA" id="ARBA00023136"/>
    </source>
</evidence>
<dbReference type="Pfam" id="PF01699">
    <property type="entry name" value="Na_Ca_ex"/>
    <property type="match status" value="2"/>
</dbReference>
<dbReference type="EMBL" id="UOGJ01000150">
    <property type="protein sequence ID" value="VAX38077.1"/>
    <property type="molecule type" value="Genomic_DNA"/>
</dbReference>
<dbReference type="GO" id="GO:0016020">
    <property type="term" value="C:membrane"/>
    <property type="evidence" value="ECO:0007669"/>
    <property type="project" value="UniProtKB-SubCell"/>
</dbReference>
<feature type="domain" description="Sodium/calcium exchanger membrane region" evidence="6">
    <location>
        <begin position="175"/>
        <end position="313"/>
    </location>
</feature>
<keyword evidence="4 5" id="KW-0472">Membrane</keyword>
<evidence type="ECO:0000256" key="3">
    <source>
        <dbReference type="ARBA" id="ARBA00022989"/>
    </source>
</evidence>
<feature type="transmembrane region" description="Helical" evidence="5">
    <location>
        <begin position="107"/>
        <end position="124"/>
    </location>
</feature>
<gene>
    <name evidence="7" type="ORF">MNBD_UNCLBAC01-1343</name>
</gene>
<name>A0A3B1E5D6_9ZZZZ</name>
<protein>
    <recommendedName>
        <fullName evidence="6">Sodium/calcium exchanger membrane region domain-containing protein</fullName>
    </recommendedName>
</protein>
<evidence type="ECO:0000256" key="2">
    <source>
        <dbReference type="ARBA" id="ARBA00022692"/>
    </source>
</evidence>
<evidence type="ECO:0000313" key="7">
    <source>
        <dbReference type="EMBL" id="VAX38077.1"/>
    </source>
</evidence>
<dbReference type="Gene3D" id="1.20.1420.30">
    <property type="entry name" value="NCX, central ion-binding region"/>
    <property type="match status" value="1"/>
</dbReference>
<feature type="transmembrane region" description="Helical" evidence="5">
    <location>
        <begin position="205"/>
        <end position="228"/>
    </location>
</feature>
<dbReference type="AlphaFoldDB" id="A0A3B1E5D6"/>
<keyword evidence="2 5" id="KW-0812">Transmembrane</keyword>